<name>A0AAD1UNC6_EUPCR</name>
<evidence type="ECO:0000313" key="12">
    <source>
        <dbReference type="Proteomes" id="UP001295684"/>
    </source>
</evidence>
<evidence type="ECO:0000256" key="8">
    <source>
        <dbReference type="ARBA" id="ARBA00022833"/>
    </source>
</evidence>
<keyword evidence="4" id="KW-0479">Metal-binding</keyword>
<dbReference type="EMBL" id="CAMPGE010012245">
    <property type="protein sequence ID" value="CAI2371026.1"/>
    <property type="molecule type" value="Genomic_DNA"/>
</dbReference>
<keyword evidence="6" id="KW-0863">Zinc-finger</keyword>
<comment type="caution">
    <text evidence="11">The sequence shown here is derived from an EMBL/GenBank/DDBJ whole genome shotgun (WGS) entry which is preliminary data.</text>
</comment>
<proteinExistence type="predicted"/>
<sequence>MNDPHLYYCPKPGCWRYIRSECKIRGKKNKAQCECGHIFCTGCAEPWHEEQACEDVRDKGLVEFQRNNNVTYCPHCKSIIERIEGCPHMHCATCGRTFNLNFLTKYLKYSPARGSAQESQCPPELRCMWQVVYLSLLPFFLFIILFDNARKSFENGQNKWGWLWIVCGILSMTFPIIYLPFFIIIVLIEAIAFPIYFLIVLCVVNQN</sequence>
<keyword evidence="7" id="KW-0833">Ubl conjugation pathway</keyword>
<accession>A0AAD1UNC6</accession>
<evidence type="ECO:0000256" key="3">
    <source>
        <dbReference type="ARBA" id="ARBA00022679"/>
    </source>
</evidence>
<evidence type="ECO:0000256" key="2">
    <source>
        <dbReference type="ARBA" id="ARBA00012251"/>
    </source>
</evidence>
<feature type="transmembrane region" description="Helical" evidence="9">
    <location>
        <begin position="128"/>
        <end position="148"/>
    </location>
</feature>
<reference evidence="11" key="1">
    <citation type="submission" date="2023-07" db="EMBL/GenBank/DDBJ databases">
        <authorList>
            <consortium name="AG Swart"/>
            <person name="Singh M."/>
            <person name="Singh A."/>
            <person name="Seah K."/>
            <person name="Emmerich C."/>
        </authorList>
    </citation>
    <scope>NUCLEOTIDE SEQUENCE</scope>
    <source>
        <strain evidence="11">DP1</strain>
    </source>
</reference>
<dbReference type="Proteomes" id="UP001295684">
    <property type="component" value="Unassembled WGS sequence"/>
</dbReference>
<dbReference type="InterPro" id="IPR017907">
    <property type="entry name" value="Znf_RING_CS"/>
</dbReference>
<dbReference type="PROSITE" id="PS00518">
    <property type="entry name" value="ZF_RING_1"/>
    <property type="match status" value="1"/>
</dbReference>
<keyword evidence="9" id="KW-1133">Transmembrane helix</keyword>
<dbReference type="GO" id="GO:0061630">
    <property type="term" value="F:ubiquitin protein ligase activity"/>
    <property type="evidence" value="ECO:0007669"/>
    <property type="project" value="UniProtKB-EC"/>
</dbReference>
<keyword evidence="9" id="KW-0812">Transmembrane</keyword>
<organism evidence="11 12">
    <name type="scientific">Euplotes crassus</name>
    <dbReference type="NCBI Taxonomy" id="5936"/>
    <lineage>
        <taxon>Eukaryota</taxon>
        <taxon>Sar</taxon>
        <taxon>Alveolata</taxon>
        <taxon>Ciliophora</taxon>
        <taxon>Intramacronucleata</taxon>
        <taxon>Spirotrichea</taxon>
        <taxon>Hypotrichia</taxon>
        <taxon>Euplotida</taxon>
        <taxon>Euplotidae</taxon>
        <taxon>Moneuplotes</taxon>
    </lineage>
</organism>
<dbReference type="Gene3D" id="1.20.120.1750">
    <property type="match status" value="1"/>
</dbReference>
<dbReference type="AlphaFoldDB" id="A0AAD1UNC6"/>
<evidence type="ECO:0000256" key="4">
    <source>
        <dbReference type="ARBA" id="ARBA00022723"/>
    </source>
</evidence>
<evidence type="ECO:0000259" key="10">
    <source>
        <dbReference type="PROSITE" id="PS51873"/>
    </source>
</evidence>
<comment type="catalytic activity">
    <reaction evidence="1">
        <text>[E2 ubiquitin-conjugating enzyme]-S-ubiquitinyl-L-cysteine + [acceptor protein]-L-lysine = [E2 ubiquitin-conjugating enzyme]-L-cysteine + [acceptor protein]-N(6)-ubiquitinyl-L-lysine.</text>
        <dbReference type="EC" id="2.3.2.31"/>
    </reaction>
</comment>
<keyword evidence="5" id="KW-0677">Repeat</keyword>
<evidence type="ECO:0000256" key="7">
    <source>
        <dbReference type="ARBA" id="ARBA00022786"/>
    </source>
</evidence>
<evidence type="ECO:0000256" key="6">
    <source>
        <dbReference type="ARBA" id="ARBA00022771"/>
    </source>
</evidence>
<keyword evidence="12" id="KW-1185">Reference proteome</keyword>
<evidence type="ECO:0000256" key="9">
    <source>
        <dbReference type="SAM" id="Phobius"/>
    </source>
</evidence>
<dbReference type="GO" id="GO:0008270">
    <property type="term" value="F:zinc ion binding"/>
    <property type="evidence" value="ECO:0007669"/>
    <property type="project" value="UniProtKB-KW"/>
</dbReference>
<dbReference type="GO" id="GO:0016567">
    <property type="term" value="P:protein ubiquitination"/>
    <property type="evidence" value="ECO:0007669"/>
    <property type="project" value="InterPro"/>
</dbReference>
<dbReference type="InterPro" id="IPR031127">
    <property type="entry name" value="E3_UB_ligase_RBR"/>
</dbReference>
<evidence type="ECO:0000256" key="5">
    <source>
        <dbReference type="ARBA" id="ARBA00022737"/>
    </source>
</evidence>
<dbReference type="EC" id="2.3.2.31" evidence="2"/>
<dbReference type="InterPro" id="IPR002867">
    <property type="entry name" value="IBR_dom"/>
</dbReference>
<dbReference type="InterPro" id="IPR044066">
    <property type="entry name" value="TRIAD_supradom"/>
</dbReference>
<feature type="transmembrane region" description="Helical" evidence="9">
    <location>
        <begin position="160"/>
        <end position="178"/>
    </location>
</feature>
<feature type="domain" description="RING-type" evidence="10">
    <location>
        <begin position="1"/>
        <end position="125"/>
    </location>
</feature>
<keyword evidence="9" id="KW-0472">Membrane</keyword>
<evidence type="ECO:0000256" key="1">
    <source>
        <dbReference type="ARBA" id="ARBA00001798"/>
    </source>
</evidence>
<protein>
    <recommendedName>
        <fullName evidence="2">RBR-type E3 ubiquitin transferase</fullName>
        <ecNumber evidence="2">2.3.2.31</ecNumber>
    </recommendedName>
</protein>
<keyword evidence="8" id="KW-0862">Zinc</keyword>
<evidence type="ECO:0000313" key="11">
    <source>
        <dbReference type="EMBL" id="CAI2371026.1"/>
    </source>
</evidence>
<feature type="transmembrane region" description="Helical" evidence="9">
    <location>
        <begin position="184"/>
        <end position="204"/>
    </location>
</feature>
<gene>
    <name evidence="11" type="ORF">ECRASSUSDP1_LOCUS12346</name>
</gene>
<dbReference type="PROSITE" id="PS51873">
    <property type="entry name" value="TRIAD"/>
    <property type="match status" value="1"/>
</dbReference>
<keyword evidence="3" id="KW-0808">Transferase</keyword>
<dbReference type="Pfam" id="PF01485">
    <property type="entry name" value="IBR"/>
    <property type="match status" value="2"/>
</dbReference>
<dbReference type="PANTHER" id="PTHR11685">
    <property type="entry name" value="RBR FAMILY RING FINGER AND IBR DOMAIN-CONTAINING"/>
    <property type="match status" value="1"/>
</dbReference>
<dbReference type="SUPFAM" id="SSF57850">
    <property type="entry name" value="RING/U-box"/>
    <property type="match status" value="2"/>
</dbReference>